<keyword evidence="7" id="KW-0809">Transit peptide</keyword>
<dbReference type="GO" id="GO:0005743">
    <property type="term" value="C:mitochondrial inner membrane"/>
    <property type="evidence" value="ECO:0007669"/>
    <property type="project" value="UniProtKB-SubCell"/>
</dbReference>
<keyword evidence="10" id="KW-0496">Mitochondrion</keyword>
<dbReference type="PANTHER" id="PTHR13890">
    <property type="entry name" value="RNA SPLICING PROTEIN MRS2, MITOCHONDRIAL"/>
    <property type="match status" value="1"/>
</dbReference>
<evidence type="ECO:0000313" key="17">
    <source>
        <dbReference type="Proteomes" id="UP001172155"/>
    </source>
</evidence>
<evidence type="ECO:0000256" key="4">
    <source>
        <dbReference type="ARBA" id="ARBA00022692"/>
    </source>
</evidence>
<keyword evidence="8 14" id="KW-1133">Transmembrane helix</keyword>
<dbReference type="InterPro" id="IPR045863">
    <property type="entry name" value="CorA_TM1_TM2"/>
</dbReference>
<dbReference type="FunFam" id="2.40.128.330:FF:000002">
    <property type="entry name" value="Inner membrane magnesium transporter mrs2"/>
    <property type="match status" value="1"/>
</dbReference>
<feature type="region of interest" description="Disordered" evidence="15">
    <location>
        <begin position="112"/>
        <end position="132"/>
    </location>
</feature>
<evidence type="ECO:0000256" key="6">
    <source>
        <dbReference type="ARBA" id="ARBA00022842"/>
    </source>
</evidence>
<evidence type="ECO:0000256" key="10">
    <source>
        <dbReference type="ARBA" id="ARBA00023128"/>
    </source>
</evidence>
<dbReference type="CDD" id="cd12823">
    <property type="entry name" value="Mrs2_Mfm1p-like"/>
    <property type="match status" value="1"/>
</dbReference>
<evidence type="ECO:0000256" key="13">
    <source>
        <dbReference type="ARBA" id="ARBA00046701"/>
    </source>
</evidence>
<dbReference type="SUPFAM" id="SSF144083">
    <property type="entry name" value="Magnesium transport protein CorA, transmembrane region"/>
    <property type="match status" value="1"/>
</dbReference>
<dbReference type="GO" id="GO:0015095">
    <property type="term" value="F:magnesium ion transmembrane transporter activity"/>
    <property type="evidence" value="ECO:0007669"/>
    <property type="project" value="TreeGrafter"/>
</dbReference>
<comment type="subunit">
    <text evidence="13">Homopentamer. Forms homooligomers. Interacts with MFM1.</text>
</comment>
<dbReference type="Gene3D" id="2.40.128.330">
    <property type="match status" value="1"/>
</dbReference>
<comment type="caution">
    <text evidence="16">The sequence shown here is derived from an EMBL/GenBank/DDBJ whole genome shotgun (WGS) entry which is preliminary data.</text>
</comment>
<protein>
    <recommendedName>
        <fullName evidence="14">Magnesium transporter</fullName>
    </recommendedName>
</protein>
<dbReference type="Pfam" id="PF22099">
    <property type="entry name" value="MRS2-like"/>
    <property type="match status" value="1"/>
</dbReference>
<evidence type="ECO:0000256" key="15">
    <source>
        <dbReference type="SAM" id="MobiDB-lite"/>
    </source>
</evidence>
<reference evidence="16" key="1">
    <citation type="submission" date="2023-06" db="EMBL/GenBank/DDBJ databases">
        <title>Genome-scale phylogeny and comparative genomics of the fungal order Sordariales.</title>
        <authorList>
            <consortium name="Lawrence Berkeley National Laboratory"/>
            <person name="Hensen N."/>
            <person name="Bonometti L."/>
            <person name="Westerberg I."/>
            <person name="Brannstrom I.O."/>
            <person name="Guillou S."/>
            <person name="Cros-Aarteil S."/>
            <person name="Calhoun S."/>
            <person name="Haridas S."/>
            <person name="Kuo A."/>
            <person name="Mondo S."/>
            <person name="Pangilinan J."/>
            <person name="Riley R."/>
            <person name="LaButti K."/>
            <person name="Andreopoulos B."/>
            <person name="Lipzen A."/>
            <person name="Chen C."/>
            <person name="Yanf M."/>
            <person name="Daum C."/>
            <person name="Ng V."/>
            <person name="Clum A."/>
            <person name="Steindorff A."/>
            <person name="Ohm R."/>
            <person name="Martin F."/>
            <person name="Silar P."/>
            <person name="Natvig D."/>
            <person name="Lalanne C."/>
            <person name="Gautier V."/>
            <person name="Ament-velasquez S.L."/>
            <person name="Kruys A."/>
            <person name="Hutchinson M.I."/>
            <person name="Powell A.J."/>
            <person name="Barry K."/>
            <person name="Miller A.N."/>
            <person name="Grigoriev I.V."/>
            <person name="Debuchy R."/>
            <person name="Gladieux P."/>
            <person name="Thoren M.H."/>
            <person name="Johannesson H."/>
        </authorList>
    </citation>
    <scope>NUCLEOTIDE SEQUENCE</scope>
    <source>
        <strain evidence="16">SMH3187-1</strain>
    </source>
</reference>
<organism evidence="16 17">
    <name type="scientific">Schizothecium vesticola</name>
    <dbReference type="NCBI Taxonomy" id="314040"/>
    <lineage>
        <taxon>Eukaryota</taxon>
        <taxon>Fungi</taxon>
        <taxon>Dikarya</taxon>
        <taxon>Ascomycota</taxon>
        <taxon>Pezizomycotina</taxon>
        <taxon>Sordariomycetes</taxon>
        <taxon>Sordariomycetidae</taxon>
        <taxon>Sordariales</taxon>
        <taxon>Schizotheciaceae</taxon>
        <taxon>Schizothecium</taxon>
    </lineage>
</organism>
<gene>
    <name evidence="16" type="ORF">B0T18DRAFT_321256</name>
</gene>
<dbReference type="Gene3D" id="1.20.58.340">
    <property type="entry name" value="Magnesium transport protein CorA, transmembrane region"/>
    <property type="match status" value="1"/>
</dbReference>
<dbReference type="EMBL" id="JAUKUD010000003">
    <property type="protein sequence ID" value="KAK0749499.1"/>
    <property type="molecule type" value="Genomic_DNA"/>
</dbReference>
<keyword evidence="11 14" id="KW-0472">Membrane</keyword>
<evidence type="ECO:0000256" key="2">
    <source>
        <dbReference type="ARBA" id="ARBA00009765"/>
    </source>
</evidence>
<feature type="transmembrane region" description="Helical" evidence="14">
    <location>
        <begin position="472"/>
        <end position="493"/>
    </location>
</feature>
<dbReference type="GO" id="GO:0045016">
    <property type="term" value="P:mitochondrial magnesium ion transmembrane transport"/>
    <property type="evidence" value="ECO:0007669"/>
    <property type="project" value="UniProtKB-ARBA"/>
</dbReference>
<keyword evidence="4 14" id="KW-0812">Transmembrane</keyword>
<evidence type="ECO:0000256" key="12">
    <source>
        <dbReference type="ARBA" id="ARBA00046105"/>
    </source>
</evidence>
<comment type="caution">
    <text evidence="14">Lacks conserved residue(s) required for the propagation of feature annotation.</text>
</comment>
<keyword evidence="5 14" id="KW-0999">Mitochondrion inner membrane</keyword>
<evidence type="ECO:0000313" key="16">
    <source>
        <dbReference type="EMBL" id="KAK0749499.1"/>
    </source>
</evidence>
<keyword evidence="6 14" id="KW-0460">Magnesium</keyword>
<name>A0AA40F1X2_9PEZI</name>
<dbReference type="InterPro" id="IPR039204">
    <property type="entry name" value="MRS2-like"/>
</dbReference>
<evidence type="ECO:0000256" key="3">
    <source>
        <dbReference type="ARBA" id="ARBA00022448"/>
    </source>
</evidence>
<comment type="similarity">
    <text evidence="2 14">Belongs to the CorA metal ion transporter (MIT) (TC 1.A.35) family.</text>
</comment>
<evidence type="ECO:0000256" key="8">
    <source>
        <dbReference type="ARBA" id="ARBA00022989"/>
    </source>
</evidence>
<dbReference type="FunFam" id="1.20.58.340:FF:000005">
    <property type="entry name" value="Inner membrane magnesium transporter MRS2"/>
    <property type="match status" value="1"/>
</dbReference>
<dbReference type="AlphaFoldDB" id="A0AA40F1X2"/>
<accession>A0AA40F1X2</accession>
<sequence length="552" mass="61898">MPPALKLAPAPSQKLLRFLRAQSEGLAFFTGSPECAPLRRTVALPRARSHHGRLTSNGTRPRRPLSTPAPERALAALQAGLVDVSSILPRALLRRSRTTAAVAESKGGRGLVPLAAGTARSSSSGQSPREDCAEECRPRWRDWLFGPSQKRRQQLKEDDLRLQMEEESGSIFQRRSLASKAALDPRLRCTEVAGNGEVIMVDGELKKSELIAKYGLLPRDLRKIDSSNLPHILVRPSAILLNLLHLKVLIKHDRVLLFDVYGSTTSYPQSAFMYELQGKLQQKQTPGANNLPYEFRALEAVLMSVTSELEADFEAVRDPVIRVLAELEDDIDRDKLRVLLVLSKRVSTFEQKARLVRDALEELLEADDDLADMYLTEKTHDLFRGEDDHTEIELLLESYNKICDEVVQEASNLVSSIRNTEEIIRAILDANRNALMLLDLKFSVGTLGLAMGTFLAGLYGMNLNNFIEEVSWGFGAVTGVSTIFSLIVCWYGLKKLRKVQRIKMGGPVRPGERGPWTQNEDASLILDPSNRERLRRINMMKNMAKPRPKKWF</sequence>
<feature type="region of interest" description="Disordered" evidence="15">
    <location>
        <begin position="47"/>
        <end position="67"/>
    </location>
</feature>
<dbReference type="PANTHER" id="PTHR13890:SF0">
    <property type="entry name" value="MAGNESIUM TRANSPORTER MRS2 HOMOLOG, MITOCHONDRIAL"/>
    <property type="match status" value="1"/>
</dbReference>
<evidence type="ECO:0000256" key="5">
    <source>
        <dbReference type="ARBA" id="ARBA00022792"/>
    </source>
</evidence>
<evidence type="ECO:0000256" key="11">
    <source>
        <dbReference type="ARBA" id="ARBA00023136"/>
    </source>
</evidence>
<evidence type="ECO:0000256" key="9">
    <source>
        <dbReference type="ARBA" id="ARBA00023065"/>
    </source>
</evidence>
<keyword evidence="9 14" id="KW-0406">Ion transport</keyword>
<evidence type="ECO:0000256" key="14">
    <source>
        <dbReference type="RuleBase" id="RU366042"/>
    </source>
</evidence>
<evidence type="ECO:0000256" key="1">
    <source>
        <dbReference type="ARBA" id="ARBA00004448"/>
    </source>
</evidence>
<proteinExistence type="inferred from homology"/>
<keyword evidence="17" id="KW-1185">Reference proteome</keyword>
<comment type="function">
    <text evidence="12">High-conductance magnesium-selective channel that mediates the influx of magnesium into the mitochondrial matrix. Essential for the splicing of mRNA group II introns in mitochondria by affecting mitochondrial magnesium concentrations, which are critical for group II intron splicing. It also suppresses a variety of mitochondrial intron mutations and its absence may disturb the assembly of mitochondrial membrane complexes.</text>
</comment>
<comment type="subcellular location">
    <subcellularLocation>
        <location evidence="1 14">Mitochondrion inner membrane</location>
        <topology evidence="1 14">Multi-pass membrane protein</topology>
    </subcellularLocation>
</comment>
<keyword evidence="3 14" id="KW-0813">Transport</keyword>
<dbReference type="Proteomes" id="UP001172155">
    <property type="component" value="Unassembled WGS sequence"/>
</dbReference>
<evidence type="ECO:0000256" key="7">
    <source>
        <dbReference type="ARBA" id="ARBA00022946"/>
    </source>
</evidence>